<evidence type="ECO:0000313" key="3">
    <source>
        <dbReference type="EMBL" id="ADL55158.1"/>
    </source>
</evidence>
<accession>D9SF61</accession>
<dbReference type="eggNOG" id="COG3659">
    <property type="taxonomic scope" value="Bacteria"/>
</dbReference>
<dbReference type="Pfam" id="PF04966">
    <property type="entry name" value="OprB"/>
    <property type="match status" value="1"/>
</dbReference>
<dbReference type="GO" id="GO:0008643">
    <property type="term" value="P:carbohydrate transport"/>
    <property type="evidence" value="ECO:0007669"/>
    <property type="project" value="InterPro"/>
</dbReference>
<gene>
    <name evidence="3" type="ordered locus">Galf_1130</name>
</gene>
<name>D9SF61_GALCS</name>
<protein>
    <submittedName>
        <fullName evidence="3">Carbohydrate-selective porin OprB</fullName>
    </submittedName>
</protein>
<dbReference type="GO" id="GO:0015288">
    <property type="term" value="F:porin activity"/>
    <property type="evidence" value="ECO:0007669"/>
    <property type="project" value="InterPro"/>
</dbReference>
<evidence type="ECO:0000256" key="2">
    <source>
        <dbReference type="RuleBase" id="RU363072"/>
    </source>
</evidence>
<evidence type="ECO:0000256" key="1">
    <source>
        <dbReference type="ARBA" id="ARBA00008769"/>
    </source>
</evidence>
<organism evidence="3 4">
    <name type="scientific">Gallionella capsiferriformans (strain ES-2)</name>
    <name type="common">Gallionella ferruginea capsiferriformans (strain ES-2)</name>
    <dbReference type="NCBI Taxonomy" id="395494"/>
    <lineage>
        <taxon>Bacteria</taxon>
        <taxon>Pseudomonadati</taxon>
        <taxon>Pseudomonadota</taxon>
        <taxon>Betaproteobacteria</taxon>
        <taxon>Nitrosomonadales</taxon>
        <taxon>Gallionellaceae</taxon>
        <taxon>Gallionella</taxon>
    </lineage>
</organism>
<dbReference type="AlphaFoldDB" id="D9SF61"/>
<dbReference type="Proteomes" id="UP000001235">
    <property type="component" value="Chromosome"/>
</dbReference>
<dbReference type="HOGENOM" id="CLU_545978_0_0_4"/>
<dbReference type="InterPro" id="IPR007049">
    <property type="entry name" value="Carb-sel_porin_OprB"/>
</dbReference>
<evidence type="ECO:0000313" key="4">
    <source>
        <dbReference type="Proteomes" id="UP000001235"/>
    </source>
</evidence>
<dbReference type="GO" id="GO:0016020">
    <property type="term" value="C:membrane"/>
    <property type="evidence" value="ECO:0007669"/>
    <property type="project" value="InterPro"/>
</dbReference>
<keyword evidence="4" id="KW-1185">Reference proteome</keyword>
<dbReference type="KEGG" id="gca:Galf_1130"/>
<dbReference type="InterPro" id="IPR038673">
    <property type="entry name" value="OprB_sf"/>
</dbReference>
<reference evidence="3 4" key="1">
    <citation type="submission" date="2010-08" db="EMBL/GenBank/DDBJ databases">
        <title>Complete sequence of Gallionella capsiferriformans ES-2.</title>
        <authorList>
            <consortium name="US DOE Joint Genome Institute"/>
            <person name="Lucas S."/>
            <person name="Copeland A."/>
            <person name="Lapidus A."/>
            <person name="Cheng J.-F."/>
            <person name="Bruce D."/>
            <person name="Goodwin L."/>
            <person name="Pitluck S."/>
            <person name="Chertkov O."/>
            <person name="Davenport K.W."/>
            <person name="Detter J.C."/>
            <person name="Han C."/>
            <person name="Tapia R."/>
            <person name="Land M."/>
            <person name="Hauser L."/>
            <person name="Chang Y.-J."/>
            <person name="Jeffries C."/>
            <person name="Kyrpides N."/>
            <person name="Ivanova N."/>
            <person name="Mikhailova N."/>
            <person name="Shelobolina E.S."/>
            <person name="Picardal F."/>
            <person name="Roden E."/>
            <person name="Emerson D."/>
            <person name="Woyke T."/>
        </authorList>
    </citation>
    <scope>NUCLEOTIDE SEQUENCE [LARGE SCALE GENOMIC DNA]</scope>
    <source>
        <strain evidence="3 4">ES-2</strain>
    </source>
</reference>
<dbReference type="STRING" id="395494.Galf_1130"/>
<proteinExistence type="inferred from homology"/>
<sequence length="469" mass="52621">MHQVSSSGCRCCFYLKVNYMHFEKPSRFVLVCALLHLCDLTMVAHAETTGEEQASAHVQFTYNWQYHPAYRATYSGPNSIMAASEKMYTLSMTGFFGFRPWQGGELYFNPEVAQGVPFSTNLVGLGGFTNGEITRAGGTNPVPYRQRFFLRQTWNQGGESERVESGLNNQMAGWVDNNRFVLTLGNFSTLDVFDPNSYAKDARTQFMNWGNWTYAAYDYAADARGFGWGFAGEWYQDEWVVRFGRMTGPRRPNELPVDWAIGKHYGDQIEIEHEHSLGGHPGKVRVLGWRNRAVTASFADALAWLNAHPGAYAGPDALFAVRNSEKIKYGLGVNVEQEINQNTGFFLRAMQADGRTETYAFTEVDGSLSTGMLVKGNAWGKPDDCIGVSLLQNTLSADRRNFLAAGGTSYFLGDGKLSYRPEKIFEGYYSFGLTKTTWLTADYQQIQNPAYNADRGPMQVYALRLHAEL</sequence>
<comment type="similarity">
    <text evidence="1 2">Belongs to the OprB family.</text>
</comment>
<dbReference type="Gene3D" id="2.40.160.180">
    <property type="entry name" value="Carbohydrate-selective porin OprB"/>
    <property type="match status" value="1"/>
</dbReference>
<dbReference type="EMBL" id="CP002159">
    <property type="protein sequence ID" value="ADL55158.1"/>
    <property type="molecule type" value="Genomic_DNA"/>
</dbReference>